<gene>
    <name evidence="2" type="primary">cas8a1</name>
    <name evidence="2" type="ORF">NG799_06690</name>
</gene>
<dbReference type="NCBIfam" id="TIGR03486">
    <property type="entry name" value="cas_csx13_C"/>
    <property type="match status" value="1"/>
</dbReference>
<dbReference type="Proteomes" id="UP001525890">
    <property type="component" value="Unassembled WGS sequence"/>
</dbReference>
<proteinExistence type="predicted"/>
<sequence>MQSITLNLGSPNLTGLHRAGMAGLWMTLQQLGKDISKGDRPGQLDWQLSSRQILLDWQGNDFEVLDWLLKQSFQTSPEGFISLRGLNSDTLPPEQKWVLHQGMLRTFLQHTSTHKSDGKVSIVFTIDEVEFPLSYKSIKSYAHQDFAKNLCDKHGNLLNKAIGVAGWLNPGAVVRHTAFSSSTSFEENPTDALLLLFAPVACYYFLLRSKLRDKRAQYALVVPEVVDLEAFARIRQHREWRKSGYKDFCATGLGDAGLQFLTHESVAHTAQQYQVKSCQVITFGSVAWSSQQMTRTELHLIEASDRACENYQILRQIPFFKNRVRPGDKGGFITVSFARELITENLAHSHEWYQGFSTKVNSRELFQKLTYDREGLYQMVQKSKWDTESKQLFVQACHQAIGNTYGKAAGRADDSNTAPDFDRINVKIRSKLGRCKNAASFRAFITYFWSRAGKVSLVQDNWRELMELITGEENWKLGRDLFLLALASYKGSKKKSSDLEEEEEEEEEMEEDNMTGSEGYETDEEIDEEEGFNYEE</sequence>
<name>A0ABT2MMP6_9CYAN</name>
<protein>
    <submittedName>
        <fullName evidence="2">Type I-MYXAN CRISPR-associated Cas8a1/Cmx1</fullName>
    </submittedName>
</protein>
<dbReference type="InterPro" id="IPR019989">
    <property type="entry name" value="CRISPR-assoc_Csx13_N"/>
</dbReference>
<comment type="caution">
    <text evidence="2">The sequence shown here is derived from an EMBL/GenBank/DDBJ whole genome shotgun (WGS) entry which is preliminary data.</text>
</comment>
<dbReference type="EMBL" id="JAMXFF010000007">
    <property type="protein sequence ID" value="MCT7966019.1"/>
    <property type="molecule type" value="Genomic_DNA"/>
</dbReference>
<evidence type="ECO:0000313" key="2">
    <source>
        <dbReference type="EMBL" id="MCT7966019.1"/>
    </source>
</evidence>
<organism evidence="2 3">
    <name type="scientific">Laspinema palackyanum D2a</name>
    <dbReference type="NCBI Taxonomy" id="2953684"/>
    <lineage>
        <taxon>Bacteria</taxon>
        <taxon>Bacillati</taxon>
        <taxon>Cyanobacteriota</taxon>
        <taxon>Cyanophyceae</taxon>
        <taxon>Oscillatoriophycideae</taxon>
        <taxon>Oscillatoriales</taxon>
        <taxon>Laspinemataceae</taxon>
        <taxon>Laspinema</taxon>
        <taxon>Laspinema palackyanum</taxon>
    </lineage>
</organism>
<keyword evidence="3" id="KW-1185">Reference proteome</keyword>
<evidence type="ECO:0000313" key="3">
    <source>
        <dbReference type="Proteomes" id="UP001525890"/>
    </source>
</evidence>
<dbReference type="NCBIfam" id="TIGR03485">
    <property type="entry name" value="cas_csx13_N"/>
    <property type="match status" value="1"/>
</dbReference>
<dbReference type="RefSeq" id="WP_368005669.1">
    <property type="nucleotide sequence ID" value="NZ_JAMXFF010000007.1"/>
</dbReference>
<feature type="compositionally biased region" description="Acidic residues" evidence="1">
    <location>
        <begin position="520"/>
        <end position="536"/>
    </location>
</feature>
<accession>A0ABT2MMP6</accession>
<feature type="region of interest" description="Disordered" evidence="1">
    <location>
        <begin position="491"/>
        <end position="536"/>
    </location>
</feature>
<evidence type="ECO:0000256" key="1">
    <source>
        <dbReference type="SAM" id="MobiDB-lite"/>
    </source>
</evidence>
<dbReference type="InterPro" id="IPR027811">
    <property type="entry name" value="CRISPR-assoc_Csx13_C"/>
</dbReference>
<reference evidence="2 3" key="1">
    <citation type="journal article" date="2022" name="Front. Microbiol.">
        <title>High genomic differentiation and limited gene flow indicate recent cryptic speciation within the genus Laspinema (cyanobacteria).</title>
        <authorList>
            <person name="Stanojkovic A."/>
            <person name="Skoupy S."/>
            <person name="Skaloud P."/>
            <person name="Dvorak P."/>
        </authorList>
    </citation>
    <scope>NUCLEOTIDE SEQUENCE [LARGE SCALE GENOMIC DNA]</scope>
    <source>
        <strain evidence="2 3">D2a</strain>
    </source>
</reference>
<feature type="compositionally biased region" description="Acidic residues" evidence="1">
    <location>
        <begin position="499"/>
        <end position="513"/>
    </location>
</feature>